<dbReference type="EMBL" id="UINC01000934">
    <property type="protein sequence ID" value="SUZ64437.1"/>
    <property type="molecule type" value="Genomic_DNA"/>
</dbReference>
<proteinExistence type="predicted"/>
<sequence length="302" mass="32960">MQNHKMRISLILTLTFVIVAPALMAQDPNNSRFGNGMRMPLAPVPPTGEPVAPFLEGWYANEDGTYSLSFGFFNLNSGQVLDIPIGPDNFIEPAEFNGKQPTHFTSGRARRDRGVFLVTVPASYADGQQRVTWTITANGKTHSIPARVGYAALQLDYGPRAMGSEPPMVSFSASGPEGQHLQGIWSEPRVATVGSPMEINIWMREVSERASYDERNADIKPAVTWIKYQGPAGAVTFDPGRIALEEKEGQATTSVTFTEPGEYVLRGRVDNFGANDSTPGDQCCWTNTYVPVTVTAGEPDRD</sequence>
<gene>
    <name evidence="1" type="ORF">METZ01_LOCUS17291</name>
</gene>
<organism evidence="1">
    <name type="scientific">marine metagenome</name>
    <dbReference type="NCBI Taxonomy" id="408172"/>
    <lineage>
        <taxon>unclassified sequences</taxon>
        <taxon>metagenomes</taxon>
        <taxon>ecological metagenomes</taxon>
    </lineage>
</organism>
<protein>
    <submittedName>
        <fullName evidence="1">Uncharacterized protein</fullName>
    </submittedName>
</protein>
<evidence type="ECO:0000313" key="1">
    <source>
        <dbReference type="EMBL" id="SUZ64437.1"/>
    </source>
</evidence>
<name>A0A381PDY1_9ZZZZ</name>
<reference evidence="1" key="1">
    <citation type="submission" date="2018-05" db="EMBL/GenBank/DDBJ databases">
        <authorList>
            <person name="Lanie J.A."/>
            <person name="Ng W.-L."/>
            <person name="Kazmierczak K.M."/>
            <person name="Andrzejewski T.M."/>
            <person name="Davidsen T.M."/>
            <person name="Wayne K.J."/>
            <person name="Tettelin H."/>
            <person name="Glass J.I."/>
            <person name="Rusch D."/>
            <person name="Podicherti R."/>
            <person name="Tsui H.-C.T."/>
            <person name="Winkler M.E."/>
        </authorList>
    </citation>
    <scope>NUCLEOTIDE SEQUENCE</scope>
</reference>
<accession>A0A381PDY1</accession>
<dbReference type="AlphaFoldDB" id="A0A381PDY1"/>